<dbReference type="Pfam" id="PF00708">
    <property type="entry name" value="Acylphosphatase"/>
    <property type="match status" value="1"/>
</dbReference>
<dbReference type="RefSeq" id="WP_311365249.1">
    <property type="nucleotide sequence ID" value="NZ_JAVRIC010000014.1"/>
</dbReference>
<comment type="caution">
    <text evidence="9">The sequence shown here is derived from an EMBL/GenBank/DDBJ whole genome shotgun (WGS) entry which is preliminary data.</text>
</comment>
<evidence type="ECO:0000256" key="4">
    <source>
        <dbReference type="ARBA" id="ARBA00047645"/>
    </source>
</evidence>
<feature type="active site" evidence="5">
    <location>
        <position position="37"/>
    </location>
</feature>
<dbReference type="Proteomes" id="UP001254608">
    <property type="component" value="Unassembled WGS sequence"/>
</dbReference>
<dbReference type="PROSITE" id="PS00151">
    <property type="entry name" value="ACYLPHOSPHATASE_2"/>
    <property type="match status" value="1"/>
</dbReference>
<keyword evidence="10" id="KW-1185">Reference proteome</keyword>
<dbReference type="InterPro" id="IPR017968">
    <property type="entry name" value="Acylphosphatase_CS"/>
</dbReference>
<evidence type="ECO:0000256" key="1">
    <source>
        <dbReference type="ARBA" id="ARBA00005614"/>
    </source>
</evidence>
<sequence>MASSYRFIVTGRVQGVFFRQSTQQTAQRLGLQGWVRNDLDGSVEGLVAGEAEALEAFRIWLAEGPPRARVDSVQWQPGIQAVDSAGFEVRS</sequence>
<organism evidence="9 10">
    <name type="scientific">Banduia mediterranea</name>
    <dbReference type="NCBI Taxonomy" id="3075609"/>
    <lineage>
        <taxon>Bacteria</taxon>
        <taxon>Pseudomonadati</taxon>
        <taxon>Pseudomonadota</taxon>
        <taxon>Gammaproteobacteria</taxon>
        <taxon>Nevskiales</taxon>
        <taxon>Algiphilaceae</taxon>
        <taxon>Banduia</taxon>
    </lineage>
</organism>
<evidence type="ECO:0000256" key="5">
    <source>
        <dbReference type="PROSITE-ProRule" id="PRU00520"/>
    </source>
</evidence>
<dbReference type="InterPro" id="IPR001792">
    <property type="entry name" value="Acylphosphatase-like_dom"/>
</dbReference>
<proteinExistence type="inferred from homology"/>
<dbReference type="PANTHER" id="PTHR10029:SF3">
    <property type="entry name" value="ACYLPHOSPHATASE-RELATED"/>
    <property type="match status" value="1"/>
</dbReference>
<feature type="domain" description="Acylphosphatase-like" evidence="8">
    <location>
        <begin position="4"/>
        <end position="91"/>
    </location>
</feature>
<evidence type="ECO:0000256" key="6">
    <source>
        <dbReference type="RuleBase" id="RU000553"/>
    </source>
</evidence>
<evidence type="ECO:0000256" key="2">
    <source>
        <dbReference type="ARBA" id="ARBA00012150"/>
    </source>
</evidence>
<reference evidence="9 10" key="1">
    <citation type="submission" date="2023-09" db="EMBL/GenBank/DDBJ databases">
        <authorList>
            <person name="Rey-Velasco X."/>
        </authorList>
    </citation>
    <scope>NUCLEOTIDE SEQUENCE [LARGE SCALE GENOMIC DNA]</scope>
    <source>
        <strain evidence="9 10">W345</strain>
    </source>
</reference>
<dbReference type="PRINTS" id="PR00112">
    <property type="entry name" value="ACYLPHPHTASE"/>
</dbReference>
<dbReference type="PANTHER" id="PTHR10029">
    <property type="entry name" value="ACYLPHOSPHATASE"/>
    <property type="match status" value="1"/>
</dbReference>
<dbReference type="InterPro" id="IPR020456">
    <property type="entry name" value="Acylphosphatase"/>
</dbReference>
<evidence type="ECO:0000313" key="10">
    <source>
        <dbReference type="Proteomes" id="UP001254608"/>
    </source>
</evidence>
<gene>
    <name evidence="9" type="ORF">RM530_10860</name>
</gene>
<dbReference type="SUPFAM" id="SSF54975">
    <property type="entry name" value="Acylphosphatase/BLUF domain-like"/>
    <property type="match status" value="1"/>
</dbReference>
<dbReference type="EMBL" id="JAVRIC010000014">
    <property type="protein sequence ID" value="MDT0497857.1"/>
    <property type="molecule type" value="Genomic_DNA"/>
</dbReference>
<evidence type="ECO:0000256" key="3">
    <source>
        <dbReference type="ARBA" id="ARBA00022801"/>
    </source>
</evidence>
<evidence type="ECO:0000256" key="7">
    <source>
        <dbReference type="RuleBase" id="RU004168"/>
    </source>
</evidence>
<evidence type="ECO:0000313" key="9">
    <source>
        <dbReference type="EMBL" id="MDT0497857.1"/>
    </source>
</evidence>
<evidence type="ECO:0000259" key="8">
    <source>
        <dbReference type="PROSITE" id="PS51160"/>
    </source>
</evidence>
<dbReference type="InterPro" id="IPR036046">
    <property type="entry name" value="Acylphosphatase-like_dom_sf"/>
</dbReference>
<comment type="similarity">
    <text evidence="1 7">Belongs to the acylphosphatase family.</text>
</comment>
<dbReference type="Gene3D" id="3.30.70.100">
    <property type="match status" value="1"/>
</dbReference>
<comment type="catalytic activity">
    <reaction evidence="4 5 6">
        <text>an acyl phosphate + H2O = a carboxylate + phosphate + H(+)</text>
        <dbReference type="Rhea" id="RHEA:14965"/>
        <dbReference type="ChEBI" id="CHEBI:15377"/>
        <dbReference type="ChEBI" id="CHEBI:15378"/>
        <dbReference type="ChEBI" id="CHEBI:29067"/>
        <dbReference type="ChEBI" id="CHEBI:43474"/>
        <dbReference type="ChEBI" id="CHEBI:59918"/>
        <dbReference type="EC" id="3.6.1.7"/>
    </reaction>
</comment>
<feature type="active site" evidence="5">
    <location>
        <position position="19"/>
    </location>
</feature>
<keyword evidence="3 5" id="KW-0378">Hydrolase</keyword>
<name>A0ABU2WJ38_9GAMM</name>
<dbReference type="PROSITE" id="PS00150">
    <property type="entry name" value="ACYLPHOSPHATASE_1"/>
    <property type="match status" value="1"/>
</dbReference>
<dbReference type="EC" id="3.6.1.7" evidence="2 5"/>
<dbReference type="PROSITE" id="PS51160">
    <property type="entry name" value="ACYLPHOSPHATASE_3"/>
    <property type="match status" value="1"/>
</dbReference>
<protein>
    <recommendedName>
        <fullName evidence="2 5">Acylphosphatase</fullName>
        <ecNumber evidence="2 5">3.6.1.7</ecNumber>
    </recommendedName>
</protein>
<accession>A0ABU2WJ38</accession>